<proteinExistence type="predicted"/>
<keyword evidence="2" id="KW-0472">Membrane</keyword>
<sequence length="344" mass="33457">MPSEGEVDVDVPATRRGVPAVVIWGALGALVWAVLTVLLGGGSAHADEEADGPLDGVTSLVSSTVSAVTAPVKPVVTQVVAPVVTQVVAPVQQAAPAVVSTVTETVAETPVVGPVAAPVVHAVAETAEAVVAPVTEALSDSPVSHITDPVLGAVSDIPVVGDLVTDLGVVGAVDDVVGVVDDTTALLGDVTDATVPPVLEAIDPLTPGSGEMPVGVDEPAVTETDIAQTAVMATPAVAGTHDQALRPRDPAPASAAPVNATFPEGSVPADDDASAPSEAPSGSLPGAPAPVTPSSAGSGSGAGAAHARVSDVEPSPLRAGERTPGAADDALPASRIADTDVSPD</sequence>
<comment type="caution">
    <text evidence="3">The sequence shown here is derived from an EMBL/GenBank/DDBJ whole genome shotgun (WGS) entry which is preliminary data.</text>
</comment>
<keyword evidence="2" id="KW-0812">Transmembrane</keyword>
<feature type="compositionally biased region" description="Low complexity" evidence="1">
    <location>
        <begin position="274"/>
        <end position="286"/>
    </location>
</feature>
<evidence type="ECO:0000313" key="4">
    <source>
        <dbReference type="Proteomes" id="UP000478836"/>
    </source>
</evidence>
<feature type="transmembrane region" description="Helical" evidence="2">
    <location>
        <begin position="20"/>
        <end position="39"/>
    </location>
</feature>
<feature type="compositionally biased region" description="Low complexity" evidence="1">
    <location>
        <begin position="292"/>
        <end position="307"/>
    </location>
</feature>
<evidence type="ECO:0000313" key="3">
    <source>
        <dbReference type="EMBL" id="KAB1866546.1"/>
    </source>
</evidence>
<protein>
    <submittedName>
        <fullName evidence="3">Uncharacterized protein</fullName>
    </submittedName>
</protein>
<keyword evidence="4" id="KW-1185">Reference proteome</keyword>
<keyword evidence="2" id="KW-1133">Transmembrane helix</keyword>
<evidence type="ECO:0000256" key="1">
    <source>
        <dbReference type="SAM" id="MobiDB-lite"/>
    </source>
</evidence>
<name>A0ABQ6V8E2_9MICO</name>
<feature type="region of interest" description="Disordered" evidence="1">
    <location>
        <begin position="240"/>
        <end position="344"/>
    </location>
</feature>
<reference evidence="4" key="1">
    <citation type="submission" date="2019-09" db="EMBL/GenBank/DDBJ databases">
        <title>Whole genome sequencing of Microbacterium maritypicum.</title>
        <authorList>
            <person name="Lenchi N."/>
        </authorList>
    </citation>
    <scope>NUCLEOTIDE SEQUENCE [LARGE SCALE GENOMIC DNA]</scope>
    <source>
        <strain evidence="4">G1</strain>
    </source>
</reference>
<gene>
    <name evidence="3" type="ORF">F6A08_01605</name>
</gene>
<organism evidence="3 4">
    <name type="scientific">Microbacterium algeriense</name>
    <dbReference type="NCBI Taxonomy" id="2615184"/>
    <lineage>
        <taxon>Bacteria</taxon>
        <taxon>Bacillati</taxon>
        <taxon>Actinomycetota</taxon>
        <taxon>Actinomycetes</taxon>
        <taxon>Micrococcales</taxon>
        <taxon>Microbacteriaceae</taxon>
        <taxon>Microbacterium</taxon>
    </lineage>
</organism>
<accession>A0ABQ6V8E2</accession>
<dbReference type="EMBL" id="WAAO01000001">
    <property type="protein sequence ID" value="KAB1866546.1"/>
    <property type="molecule type" value="Genomic_DNA"/>
</dbReference>
<dbReference type="Proteomes" id="UP000478836">
    <property type="component" value="Unassembled WGS sequence"/>
</dbReference>
<evidence type="ECO:0000256" key="2">
    <source>
        <dbReference type="SAM" id="Phobius"/>
    </source>
</evidence>